<evidence type="ECO:0000313" key="3">
    <source>
        <dbReference type="Proteomes" id="UP000268436"/>
    </source>
</evidence>
<accession>A0ABY0BLQ9</accession>
<feature type="region of interest" description="Disordered" evidence="1">
    <location>
        <begin position="91"/>
        <end position="128"/>
    </location>
</feature>
<protein>
    <recommendedName>
        <fullName evidence="4">DUF1376 domain-containing protein</fullName>
    </recommendedName>
</protein>
<keyword evidence="3" id="KW-1185">Reference proteome</keyword>
<reference evidence="2 3" key="1">
    <citation type="submission" date="2018-12" db="EMBL/GenBank/DDBJ databases">
        <title>Persistence of Moraxella catarrhalis in Chronic Obstructive Pulmonary Disease and Regulation of the Hag/MID Adhesin.</title>
        <authorList>
            <person name="Murphy T."/>
            <person name="Zhao X."/>
            <person name="Vyas G."/>
            <person name="Aluvathingal J."/>
            <person name="Nadendla S."/>
            <person name="Tallon L."/>
            <person name="Tettelin H."/>
        </authorList>
    </citation>
    <scope>NUCLEOTIDE SEQUENCE [LARGE SCALE GENOMIC DNA]</scope>
    <source>
        <strain evidence="2 3">173P27B1</strain>
    </source>
</reference>
<dbReference type="Proteomes" id="UP000268436">
    <property type="component" value="Unassembled WGS sequence"/>
</dbReference>
<evidence type="ECO:0000256" key="1">
    <source>
        <dbReference type="SAM" id="MobiDB-lite"/>
    </source>
</evidence>
<evidence type="ECO:0000313" key="2">
    <source>
        <dbReference type="EMBL" id="RUO17445.1"/>
    </source>
</evidence>
<dbReference type="Pfam" id="PF07120">
    <property type="entry name" value="DUF1376"/>
    <property type="match status" value="1"/>
</dbReference>
<feature type="region of interest" description="Disordered" evidence="1">
    <location>
        <begin position="136"/>
        <end position="155"/>
    </location>
</feature>
<dbReference type="EMBL" id="RYER01000004">
    <property type="protein sequence ID" value="RUO17445.1"/>
    <property type="molecule type" value="Genomic_DNA"/>
</dbReference>
<evidence type="ECO:0008006" key="4">
    <source>
        <dbReference type="Google" id="ProtNLM"/>
    </source>
</evidence>
<dbReference type="InterPro" id="IPR010781">
    <property type="entry name" value="DUF1376"/>
</dbReference>
<comment type="caution">
    <text evidence="2">The sequence shown here is derived from an EMBL/GenBank/DDBJ whole genome shotgun (WGS) entry which is preliminary data.</text>
</comment>
<proteinExistence type="predicted"/>
<name>A0ABY0BLQ9_MORCA</name>
<organism evidence="2 3">
    <name type="scientific">Moraxella catarrhalis</name>
    <name type="common">Branhamella catarrhalis</name>
    <dbReference type="NCBI Taxonomy" id="480"/>
    <lineage>
        <taxon>Bacteria</taxon>
        <taxon>Pseudomonadati</taxon>
        <taxon>Pseudomonadota</taxon>
        <taxon>Gammaproteobacteria</taxon>
        <taxon>Moraxellales</taxon>
        <taxon>Moraxellaceae</taxon>
        <taxon>Moraxella</taxon>
    </lineage>
</organism>
<gene>
    <name evidence="2" type="ORF">EJK54_1941</name>
</gene>
<dbReference type="RefSeq" id="WP_004463079.1">
    <property type="nucleotide sequence ID" value="NZ_JAABKV010000009.1"/>
</dbReference>
<sequence length="275" mass="32063">MHYYSHNINDFNNATIHLSVEEECMYHRALAWYYSNELPLPSDKNKIYRYLRATTKKLQKAVDMVLEDFFILEDDGYHQARCDEEIAEYKKKQEVASNAGKASANARKKKAEQDENNQQANDEHHINDRSTAVQQEINDRSTTVQPTNNHKPITNNIYTHTNAREQNFCSLADWQPPPMQEMQSELLRAGVNVTLNASQYQITLQDFKAYYDNQATLGKPLNTDFVRRQKFRQWLSRSDSKKPTNRTDELAAMANNFGENFYSKNTNPKLEVTHE</sequence>